<organism evidence="3 4">
    <name type="scientific">Neolewinella aurantiaca</name>
    <dbReference type="NCBI Taxonomy" id="2602767"/>
    <lineage>
        <taxon>Bacteria</taxon>
        <taxon>Pseudomonadati</taxon>
        <taxon>Bacteroidota</taxon>
        <taxon>Saprospiria</taxon>
        <taxon>Saprospirales</taxon>
        <taxon>Lewinellaceae</taxon>
        <taxon>Neolewinella</taxon>
    </lineage>
</organism>
<gene>
    <name evidence="3" type="ORF">FUA23_01460</name>
</gene>
<feature type="region of interest" description="Disordered" evidence="1">
    <location>
        <begin position="306"/>
        <end position="332"/>
    </location>
</feature>
<feature type="signal peptide" evidence="2">
    <location>
        <begin position="1"/>
        <end position="21"/>
    </location>
</feature>
<dbReference type="Proteomes" id="UP000321907">
    <property type="component" value="Unassembled WGS sequence"/>
</dbReference>
<evidence type="ECO:0000313" key="3">
    <source>
        <dbReference type="EMBL" id="TXF91391.1"/>
    </source>
</evidence>
<name>A0A5C7FTC6_9BACT</name>
<evidence type="ECO:0000256" key="1">
    <source>
        <dbReference type="SAM" id="MobiDB-lite"/>
    </source>
</evidence>
<protein>
    <submittedName>
        <fullName evidence="3">DUF4835 family protein</fullName>
    </submittedName>
</protein>
<feature type="chain" id="PRO_5023080961" evidence="2">
    <location>
        <begin position="22"/>
        <end position="332"/>
    </location>
</feature>
<evidence type="ECO:0000313" key="4">
    <source>
        <dbReference type="Proteomes" id="UP000321907"/>
    </source>
</evidence>
<evidence type="ECO:0000256" key="2">
    <source>
        <dbReference type="SAM" id="SignalP"/>
    </source>
</evidence>
<sequence>MNKHFSLLCSFVLFLCTCVSAQSEILWTINMNTDQILQTDKRVFNALEKDLITFLNNQVWTEDRFEPEERIEATLFFTISEQTEKSAKGDGAQVAIPDAYKATVAIQSLRPVYNTGEKTPILNTLDKFVEFSYSQGEGIQYSDQNYLSDLGSVFAFYSYIILGLDYDSFSPLGGDAFFQKAQELYNRLPTNITNDTNNGWSANGKQRNRYFLLENITSPRMLPLRRAYYAYHRTGLDLMSQDLVAGRNNVTLAIEDAQKANQAYPQTVYAQAFVDAKRDEIIEIYKGATAVEQNAVIQSMSRLDPSKSSAYRSIRSRAVPGRATSRSTGRRQ</sequence>
<comment type="caution">
    <text evidence="3">The sequence shown here is derived from an EMBL/GenBank/DDBJ whole genome shotgun (WGS) entry which is preliminary data.</text>
</comment>
<accession>A0A5C7FTC6</accession>
<proteinExistence type="predicted"/>
<dbReference type="EMBL" id="VOXD01000002">
    <property type="protein sequence ID" value="TXF91391.1"/>
    <property type="molecule type" value="Genomic_DNA"/>
</dbReference>
<dbReference type="AlphaFoldDB" id="A0A5C7FTC6"/>
<keyword evidence="4" id="KW-1185">Reference proteome</keyword>
<dbReference type="InterPro" id="IPR032274">
    <property type="entry name" value="DUF4835"/>
</dbReference>
<dbReference type="OrthoDB" id="9773381at2"/>
<dbReference type="RefSeq" id="WP_147928931.1">
    <property type="nucleotide sequence ID" value="NZ_VOXD01000002.1"/>
</dbReference>
<dbReference type="Pfam" id="PF16119">
    <property type="entry name" value="DUF4835"/>
    <property type="match status" value="1"/>
</dbReference>
<keyword evidence="2" id="KW-0732">Signal</keyword>
<reference evidence="3 4" key="1">
    <citation type="submission" date="2019-08" db="EMBL/GenBank/DDBJ databases">
        <title>Lewinella sp. strain SSH13 Genome sequencing and assembly.</title>
        <authorList>
            <person name="Kim I."/>
        </authorList>
    </citation>
    <scope>NUCLEOTIDE SEQUENCE [LARGE SCALE GENOMIC DNA]</scope>
    <source>
        <strain evidence="3 4">SSH13</strain>
    </source>
</reference>